<keyword evidence="7" id="KW-1185">Reference proteome</keyword>
<name>A0A1E4RGQ6_9ASCO</name>
<dbReference type="GO" id="GO:0010970">
    <property type="term" value="P:transport along microtubule"/>
    <property type="evidence" value="ECO:0007669"/>
    <property type="project" value="TreeGrafter"/>
</dbReference>
<reference evidence="7" key="1">
    <citation type="submission" date="2016-05" db="EMBL/GenBank/DDBJ databases">
        <title>Comparative genomics of biotechnologically important yeasts.</title>
        <authorList>
            <consortium name="DOE Joint Genome Institute"/>
            <person name="Riley R."/>
            <person name="Haridas S."/>
            <person name="Wolfe K.H."/>
            <person name="Lopes M.R."/>
            <person name="Hittinger C.T."/>
            <person name="Goker M."/>
            <person name="Salamov A."/>
            <person name="Wisecaver J."/>
            <person name="Long T.M."/>
            <person name="Aerts A.L."/>
            <person name="Barry K."/>
            <person name="Choi C."/>
            <person name="Clum A."/>
            <person name="Coughlan A.Y."/>
            <person name="Deshpande S."/>
            <person name="Douglass A.P."/>
            <person name="Hanson S.J."/>
            <person name="Klenk H.-P."/>
            <person name="Labutti K."/>
            <person name="Lapidus A."/>
            <person name="Lindquist E."/>
            <person name="Lipzen A."/>
            <person name="Meier-Kolthoff J.P."/>
            <person name="Ohm R.A."/>
            <person name="Otillar R.P."/>
            <person name="Pangilinan J."/>
            <person name="Peng Y."/>
            <person name="Rokas A."/>
            <person name="Rosa C.A."/>
            <person name="Scheuner C."/>
            <person name="Sibirny A.A."/>
            <person name="Slot J.C."/>
            <person name="Stielow J.B."/>
            <person name="Sun H."/>
            <person name="Kurtzman C.P."/>
            <person name="Blackwell M."/>
            <person name="Grigoriev I.V."/>
            <person name="Jeffries T.W."/>
        </authorList>
    </citation>
    <scope>NUCLEOTIDE SEQUENCE [LARGE SCALE GENOMIC DNA]</scope>
    <source>
        <strain evidence="7">NRRL Y-1933</strain>
    </source>
</reference>
<dbReference type="GeneID" id="30993805"/>
<dbReference type="RefSeq" id="XP_020075463.1">
    <property type="nucleotide sequence ID" value="XM_020219255.1"/>
</dbReference>
<dbReference type="GO" id="GO:0045503">
    <property type="term" value="F:dynein light chain binding"/>
    <property type="evidence" value="ECO:0007669"/>
    <property type="project" value="TreeGrafter"/>
</dbReference>
<dbReference type="STRING" id="984485.A0A1E4RGQ6"/>
<dbReference type="GO" id="GO:0005868">
    <property type="term" value="C:cytoplasmic dynein complex"/>
    <property type="evidence" value="ECO:0007669"/>
    <property type="project" value="TreeGrafter"/>
</dbReference>
<evidence type="ECO:0000313" key="7">
    <source>
        <dbReference type="Proteomes" id="UP000095085"/>
    </source>
</evidence>
<evidence type="ECO:0000256" key="4">
    <source>
        <dbReference type="ARBA" id="ARBA00022737"/>
    </source>
</evidence>
<keyword evidence="2" id="KW-0963">Cytoplasm</keyword>
<accession>A0A1E4RGQ6</accession>
<evidence type="ECO:0000256" key="3">
    <source>
        <dbReference type="ARBA" id="ARBA00022574"/>
    </source>
</evidence>
<dbReference type="EMBL" id="KV454542">
    <property type="protein sequence ID" value="ODV66396.1"/>
    <property type="molecule type" value="Genomic_DNA"/>
</dbReference>
<evidence type="ECO:0000256" key="2">
    <source>
        <dbReference type="ARBA" id="ARBA00022490"/>
    </source>
</evidence>
<organism evidence="6 7">
    <name type="scientific">Hyphopichia burtonii NRRL Y-1933</name>
    <dbReference type="NCBI Taxonomy" id="984485"/>
    <lineage>
        <taxon>Eukaryota</taxon>
        <taxon>Fungi</taxon>
        <taxon>Dikarya</taxon>
        <taxon>Ascomycota</taxon>
        <taxon>Saccharomycotina</taxon>
        <taxon>Pichiomycetes</taxon>
        <taxon>Debaryomycetaceae</taxon>
        <taxon>Hyphopichia</taxon>
    </lineage>
</organism>
<keyword evidence="4" id="KW-0677">Repeat</keyword>
<dbReference type="InterPro" id="IPR050687">
    <property type="entry name" value="Dynein_IC"/>
</dbReference>
<evidence type="ECO:0000256" key="1">
    <source>
        <dbReference type="ARBA" id="ARBA00004496"/>
    </source>
</evidence>
<proteinExistence type="predicted"/>
<feature type="region of interest" description="Disordered" evidence="5">
    <location>
        <begin position="17"/>
        <end position="36"/>
    </location>
</feature>
<dbReference type="OrthoDB" id="366230at2759"/>
<evidence type="ECO:0000313" key="6">
    <source>
        <dbReference type="EMBL" id="ODV66396.1"/>
    </source>
</evidence>
<comment type="subcellular location">
    <subcellularLocation>
        <location evidence="1">Cytoplasm</location>
    </subcellularLocation>
</comment>
<dbReference type="SMART" id="SM00320">
    <property type="entry name" value="WD40"/>
    <property type="match status" value="5"/>
</dbReference>
<dbReference type="Gene3D" id="2.130.10.10">
    <property type="entry name" value="YVTN repeat-like/Quinoprotein amine dehydrogenase"/>
    <property type="match status" value="2"/>
</dbReference>
<dbReference type="InterPro" id="IPR015943">
    <property type="entry name" value="WD40/YVTN_repeat-like_dom_sf"/>
</dbReference>
<protein>
    <submittedName>
        <fullName evidence="6">WD40 repeat-like protein</fullName>
    </submittedName>
</protein>
<dbReference type="GO" id="GO:0045504">
    <property type="term" value="F:dynein heavy chain binding"/>
    <property type="evidence" value="ECO:0007669"/>
    <property type="project" value="TreeGrafter"/>
</dbReference>
<dbReference type="Proteomes" id="UP000095085">
    <property type="component" value="Unassembled WGS sequence"/>
</dbReference>
<keyword evidence="3" id="KW-0853">WD repeat</keyword>
<dbReference type="InterPro" id="IPR036322">
    <property type="entry name" value="WD40_repeat_dom_sf"/>
</dbReference>
<feature type="compositionally biased region" description="Polar residues" evidence="5">
    <location>
        <begin position="25"/>
        <end position="34"/>
    </location>
</feature>
<dbReference type="InterPro" id="IPR001680">
    <property type="entry name" value="WD40_rpt"/>
</dbReference>
<dbReference type="SUPFAM" id="SSF50978">
    <property type="entry name" value="WD40 repeat-like"/>
    <property type="match status" value="1"/>
</dbReference>
<dbReference type="PANTHER" id="PTHR12442">
    <property type="entry name" value="DYNEIN INTERMEDIATE CHAIN"/>
    <property type="match status" value="1"/>
</dbReference>
<evidence type="ECO:0000256" key="5">
    <source>
        <dbReference type="SAM" id="MobiDB-lite"/>
    </source>
</evidence>
<gene>
    <name evidence="6" type="ORF">HYPBUDRAFT_12102</name>
</gene>
<dbReference type="AlphaFoldDB" id="A0A1E4RGQ6"/>
<dbReference type="PANTHER" id="PTHR12442:SF22">
    <property type="entry name" value="CYTOPLASMIC DYNEIN 1 INTERMEDIATE CHAIN-RELATED"/>
    <property type="match status" value="1"/>
</dbReference>
<sequence length="620" mass="68771">MDRQSLLEKKRQRLQELKQRRLGESGTTLENTSFEDIADTLKQQPSEARQVSVAIQTDQFPKPNHSDPESYVPGQFTRSEGVVTFDKGIQVEPLILDDENLEETLLEPQAKELPLVTEDEKLGNGEHEAAEVEVEVNQELLQSLKRLNKVIAKDPGYPSLFADFAKTVPIAEGVDDAETEKLKTPFHIEQSLPPIEGRSITSIDISNYLSGLLVVSYSGTSKTKKSVNSETCSSRIRHSPGLAVIYSIKEDKPFPEMFLECTSPISRVRFDRSTPSKIIGGLITGKIVIWDLADIKEDKIGILPTLKSSVISSIGSTLANRKDESSVRLIHHTSPIMYIDQLFSDHSSSILTISNDGVINVWSSNLLETPKLNSIKLYATTEAKYLNSSFIEPVTVETALTIGGNSNDLMKHSKSSASHDPEYRFMDKLLVGSNSGVIYALENNKESGFIKSVHENELEGETSHANKIVTMIELSHRNQSYLLTSHLNWTLQLWDLIEKEPVLTIPTSSIITAACVRPGFPLQFVTVGTFDESEVKPTIQFWDLNCRLMNPITELPLVTDEEVLTATSILFNDLGNKLIIGFSDGSATVWSIDDEAINETIENNGNLDVDEGFTSLMAQS</sequence>
<dbReference type="GO" id="GO:0005737">
    <property type="term" value="C:cytoplasm"/>
    <property type="evidence" value="ECO:0007669"/>
    <property type="project" value="UniProtKB-SubCell"/>
</dbReference>